<keyword evidence="1" id="KW-0472">Membrane</keyword>
<name>A0A650CUL3_ACIAM</name>
<reference evidence="2 5" key="1">
    <citation type="submission" date="2019-10" db="EMBL/GenBank/DDBJ databases">
        <title>Comparative genomics of sulfur disproportionating microorganisms.</title>
        <authorList>
            <person name="Ward L.M."/>
            <person name="Bertran E."/>
            <person name="Johnston D."/>
        </authorList>
    </citation>
    <scope>NUCLEOTIDE SEQUENCE [LARGE SCALE GENOMIC DNA]</scope>
    <source>
        <strain evidence="2 5">DSM 3772</strain>
    </source>
</reference>
<dbReference type="Proteomes" id="UP000474054">
    <property type="component" value="Unassembled WGS sequence"/>
</dbReference>
<reference evidence="3 4" key="2">
    <citation type="submission" date="2019-10" db="EMBL/GenBank/DDBJ databases">
        <title>Genome Sequences from Six Type Strain Members of the Archaeal Family Sulfolobaceae: Acidianus ambivalens, Acidianus infernus, Metallosphaera prunae, Stygiolobus azoricus, Sulfolobus metallicus, and Sulfurisphaera ohwakuensis.</title>
        <authorList>
            <person name="Counts J.A."/>
            <person name="Kelly R.M."/>
        </authorList>
    </citation>
    <scope>NUCLEOTIDE SEQUENCE [LARGE SCALE GENOMIC DNA]</scope>
    <source>
        <strain evidence="3 4">LEI 10</strain>
    </source>
</reference>
<keyword evidence="1" id="KW-1133">Transmembrane helix</keyword>
<feature type="transmembrane region" description="Helical" evidence="1">
    <location>
        <begin position="109"/>
        <end position="129"/>
    </location>
</feature>
<dbReference type="EMBL" id="WHYS01000002">
    <property type="protein sequence ID" value="MQL55906.1"/>
    <property type="molecule type" value="Genomic_DNA"/>
</dbReference>
<dbReference type="Proteomes" id="UP000426328">
    <property type="component" value="Chromosome"/>
</dbReference>
<evidence type="ECO:0000313" key="4">
    <source>
        <dbReference type="Proteomes" id="UP000426328"/>
    </source>
</evidence>
<sequence>MKIEDAYKEFITRLQLILAVIVITIVGYVISLFVDTIPFSLLSNFIVGLTLSYSLVASLAGYLYSPRFIDQIDKIREYFPQSTALGIILGFFFLLFSYLSTYIGFLSFFLDGLALAFDALLTPLIFRGISFPKLLKEIKVGIKSDFTSFLILYVLALLSLLPLIDIIAIPLNAILSYLLLKEFYPFI</sequence>
<evidence type="ECO:0000256" key="1">
    <source>
        <dbReference type="SAM" id="Phobius"/>
    </source>
</evidence>
<gene>
    <name evidence="3" type="ORF">D1866_05660</name>
    <name evidence="2" type="ORF">GFB69_09165</name>
</gene>
<keyword evidence="4" id="KW-1185">Reference proteome</keyword>
<organism evidence="3 4">
    <name type="scientific">Acidianus ambivalens</name>
    <name type="common">Desulfurolobus ambivalens</name>
    <dbReference type="NCBI Taxonomy" id="2283"/>
    <lineage>
        <taxon>Archaea</taxon>
        <taxon>Thermoproteota</taxon>
        <taxon>Thermoprotei</taxon>
        <taxon>Sulfolobales</taxon>
        <taxon>Sulfolobaceae</taxon>
        <taxon>Acidianus</taxon>
    </lineage>
</organism>
<feature type="transmembrane region" description="Helical" evidence="1">
    <location>
        <begin position="84"/>
        <end position="103"/>
    </location>
</feature>
<feature type="transmembrane region" description="Helical" evidence="1">
    <location>
        <begin position="12"/>
        <end position="33"/>
    </location>
</feature>
<dbReference type="RefSeq" id="WP_152942140.1">
    <property type="nucleotide sequence ID" value="NZ_CP045482.1"/>
</dbReference>
<evidence type="ECO:0000313" key="5">
    <source>
        <dbReference type="Proteomes" id="UP000474054"/>
    </source>
</evidence>
<evidence type="ECO:0000313" key="2">
    <source>
        <dbReference type="EMBL" id="MQL55906.1"/>
    </source>
</evidence>
<dbReference type="AlphaFoldDB" id="A0A650CUL3"/>
<feature type="transmembrane region" description="Helical" evidence="1">
    <location>
        <begin position="150"/>
        <end position="180"/>
    </location>
</feature>
<dbReference type="GeneID" id="42779203"/>
<dbReference type="KEGG" id="aamb:D1866_05660"/>
<accession>A0A650CUL3</accession>
<feature type="transmembrane region" description="Helical" evidence="1">
    <location>
        <begin position="45"/>
        <end position="64"/>
    </location>
</feature>
<keyword evidence="1" id="KW-0812">Transmembrane</keyword>
<evidence type="ECO:0000313" key="3">
    <source>
        <dbReference type="EMBL" id="QGR21530.1"/>
    </source>
</evidence>
<protein>
    <submittedName>
        <fullName evidence="3">Uncharacterized protein</fullName>
    </submittedName>
</protein>
<dbReference type="EMBL" id="CP045482">
    <property type="protein sequence ID" value="QGR21530.1"/>
    <property type="molecule type" value="Genomic_DNA"/>
</dbReference>
<proteinExistence type="predicted"/>